<evidence type="ECO:0000313" key="2">
    <source>
        <dbReference type="EMBL" id="PVY59613.1"/>
    </source>
</evidence>
<sequence>MENINIQSVRELCQRGALRAFAKDGGVYLEDTATGESVRLDNQPAKASTAPQREPERRSRTERVFGSRDTWDTPAQPRNPDSDQGPYKGFLMIQCEDCGEVKAYNARRETYGFKCKCGHETPLEKLRPMFMHCKCGKTFRYKTNLTAKQHTHICMDCGSPVDMEINSRGTAYVTIGERR</sequence>
<reference evidence="2 3" key="1">
    <citation type="submission" date="2018-04" db="EMBL/GenBank/DDBJ databases">
        <title>Genomic Encyclopedia of Type Strains, Phase IV (KMG-IV): sequencing the most valuable type-strain genomes for metagenomic binning, comparative biology and taxonomic classification.</title>
        <authorList>
            <person name="Goeker M."/>
        </authorList>
    </citation>
    <scope>NUCLEOTIDE SEQUENCE [LARGE SCALE GENOMIC DNA]</scope>
    <source>
        <strain evidence="2 3">DSM 26588</strain>
    </source>
</reference>
<dbReference type="OrthoDB" id="9809956at2"/>
<dbReference type="RefSeq" id="WP_116721377.1">
    <property type="nucleotide sequence ID" value="NZ_CP011524.1"/>
</dbReference>
<feature type="region of interest" description="Disordered" evidence="1">
    <location>
        <begin position="34"/>
        <end position="86"/>
    </location>
</feature>
<name>A0A2U1CFC2_9FIRM</name>
<dbReference type="GeneID" id="93228135"/>
<dbReference type="EMBL" id="QEKK01000001">
    <property type="protein sequence ID" value="PVY59613.1"/>
    <property type="molecule type" value="Genomic_DNA"/>
</dbReference>
<protein>
    <submittedName>
        <fullName evidence="2">Uncharacterized protein</fullName>
    </submittedName>
</protein>
<comment type="caution">
    <text evidence="2">The sequence shown here is derived from an EMBL/GenBank/DDBJ whole genome shotgun (WGS) entry which is preliminary data.</text>
</comment>
<accession>A0A2U1CFC2</accession>
<organism evidence="2 3">
    <name type="scientific">Intestinimonas butyriciproducens</name>
    <dbReference type="NCBI Taxonomy" id="1297617"/>
    <lineage>
        <taxon>Bacteria</taxon>
        <taxon>Bacillati</taxon>
        <taxon>Bacillota</taxon>
        <taxon>Clostridia</taxon>
        <taxon>Eubacteriales</taxon>
        <taxon>Intestinimonas</taxon>
    </lineage>
</organism>
<feature type="compositionally biased region" description="Basic and acidic residues" evidence="1">
    <location>
        <begin position="53"/>
        <end position="71"/>
    </location>
</feature>
<dbReference type="AlphaFoldDB" id="A0A2U1CFC2"/>
<gene>
    <name evidence="2" type="ORF">C7373_101127</name>
</gene>
<evidence type="ECO:0000256" key="1">
    <source>
        <dbReference type="SAM" id="MobiDB-lite"/>
    </source>
</evidence>
<proteinExistence type="predicted"/>
<dbReference type="Proteomes" id="UP000245778">
    <property type="component" value="Unassembled WGS sequence"/>
</dbReference>
<evidence type="ECO:0000313" key="3">
    <source>
        <dbReference type="Proteomes" id="UP000245778"/>
    </source>
</evidence>